<feature type="domain" description="CERLI1-like PH" evidence="2">
    <location>
        <begin position="222"/>
        <end position="332"/>
    </location>
</feature>
<organism evidence="3 4">
    <name type="scientific">Babesia caballi</name>
    <dbReference type="NCBI Taxonomy" id="5871"/>
    <lineage>
        <taxon>Eukaryota</taxon>
        <taxon>Sar</taxon>
        <taxon>Alveolata</taxon>
        <taxon>Apicomplexa</taxon>
        <taxon>Aconoidasida</taxon>
        <taxon>Piroplasmida</taxon>
        <taxon>Babesiidae</taxon>
        <taxon>Babesia</taxon>
    </lineage>
</organism>
<proteinExistence type="predicted"/>
<keyword evidence="3" id="KW-0812">Transmembrane</keyword>
<dbReference type="Pfam" id="PF23634">
    <property type="entry name" value="PH_CERLI1"/>
    <property type="match status" value="1"/>
</dbReference>
<evidence type="ECO:0000313" key="3">
    <source>
        <dbReference type="EMBL" id="GIX61687.1"/>
    </source>
</evidence>
<keyword evidence="3" id="KW-0472">Membrane</keyword>
<dbReference type="GeneID" id="94193170"/>
<name>A0AAV4LN81_BABCB</name>
<evidence type="ECO:0000259" key="2">
    <source>
        <dbReference type="Pfam" id="PF23634"/>
    </source>
</evidence>
<protein>
    <submittedName>
        <fullName evidence="3">Transmembrane protein</fullName>
    </submittedName>
</protein>
<sequence>MFVIDPQTLGCCAVGCCAVAAANYVSNNLAKVPHPSECGCIGSIYRIAGIHTHDPFDVILEIHEAINGISAGTYYLEVEAGRNAYRTQKITTKDCHLRVHEKLKVHLRQCDDAIAIKLYKRNMVRSQICATLVLSAAGDLMAEKLARRRWFTMTHENRSVTRVKISIYRVSEDIAARELSALTLQAILEAQQDGSEIEEELLDELDGMDDCAKLRFFSKVISGPLKRMNTFGRKWSTYYFKPLEISAGNWEWCAWNSLDDYNIGLEAVEAYPLLAISVVVPDPTNASCFYVKYHKEGDEFGLLLKTVDRNRDVWSDSLYEFVERSREIYFKSPNNRRLKISHKSVKRSKDLESCYEQKSPEKDSSEPKVGSVESNRLMSPLKQGNECKESKLSKHIGVMAKQMYVDA</sequence>
<evidence type="ECO:0000256" key="1">
    <source>
        <dbReference type="SAM" id="MobiDB-lite"/>
    </source>
</evidence>
<feature type="region of interest" description="Disordered" evidence="1">
    <location>
        <begin position="351"/>
        <end position="387"/>
    </location>
</feature>
<dbReference type="EMBL" id="BPLF01000001">
    <property type="protein sequence ID" value="GIX61687.1"/>
    <property type="molecule type" value="Genomic_DNA"/>
</dbReference>
<comment type="caution">
    <text evidence="3">The sequence shown here is derived from an EMBL/GenBank/DDBJ whole genome shotgun (WGS) entry which is preliminary data.</text>
</comment>
<dbReference type="InterPro" id="IPR056293">
    <property type="entry name" value="PH_CERLI1"/>
</dbReference>
<accession>A0AAV4LN81</accession>
<evidence type="ECO:0000313" key="4">
    <source>
        <dbReference type="Proteomes" id="UP001497744"/>
    </source>
</evidence>
<dbReference type="Proteomes" id="UP001497744">
    <property type="component" value="Unassembled WGS sequence"/>
</dbReference>
<dbReference type="RefSeq" id="XP_067713758.1">
    <property type="nucleotide sequence ID" value="XM_067857657.1"/>
</dbReference>
<gene>
    <name evidence="3" type="ORF">BcabD6B2_11220</name>
</gene>
<reference evidence="3 4" key="1">
    <citation type="submission" date="2021-06" db="EMBL/GenBank/DDBJ databases">
        <title>Genome sequence of Babesia caballi.</title>
        <authorList>
            <person name="Yamagishi J."/>
            <person name="Kidaka T."/>
            <person name="Ochi A."/>
        </authorList>
    </citation>
    <scope>NUCLEOTIDE SEQUENCE [LARGE SCALE GENOMIC DNA]</scope>
    <source>
        <strain evidence="3">USDA-D6B2</strain>
    </source>
</reference>
<dbReference type="AlphaFoldDB" id="A0AAV4LN81"/>
<keyword evidence="4" id="KW-1185">Reference proteome</keyword>